<feature type="region of interest" description="Disordered" evidence="11">
    <location>
        <begin position="197"/>
        <end position="217"/>
    </location>
</feature>
<feature type="binding site" evidence="9">
    <location>
        <position position="263"/>
    </location>
    <ligand>
        <name>Zn(2+)</name>
        <dbReference type="ChEBI" id="CHEBI:29105"/>
        <label>1</label>
    </ligand>
</feature>
<evidence type="ECO:0000259" key="12">
    <source>
        <dbReference type="PROSITE" id="PS50016"/>
    </source>
</evidence>
<dbReference type="AlphaFoldDB" id="A0A0A9X7C3"/>
<feature type="binding site" evidence="9">
    <location>
        <position position="260"/>
    </location>
    <ligand>
        <name>Zn(2+)</name>
        <dbReference type="ChEBI" id="CHEBI:29105"/>
        <label>1</label>
    </ligand>
</feature>
<evidence type="ECO:0000313" key="14">
    <source>
        <dbReference type="EMBL" id="JAG15909.1"/>
    </source>
</evidence>
<reference evidence="14" key="2">
    <citation type="submission" date="2014-07" db="EMBL/GenBank/DDBJ databases">
        <authorList>
            <person name="Hull J."/>
        </authorList>
    </citation>
    <scope>NUCLEOTIDE SEQUENCE</scope>
</reference>
<dbReference type="InterPro" id="IPR028651">
    <property type="entry name" value="ING_fam"/>
</dbReference>
<dbReference type="Gene3D" id="3.30.40.10">
    <property type="entry name" value="Zinc/RING finger domain, C3HC4 (zinc finger)"/>
    <property type="match status" value="1"/>
</dbReference>
<keyword evidence="3 9" id="KW-0479">Metal-binding</keyword>
<keyword evidence="6" id="KW-0156">Chromatin regulator</keyword>
<proteinExistence type="inferred from homology"/>
<comment type="similarity">
    <text evidence="2">Belongs to the ING family.</text>
</comment>
<dbReference type="EMBL" id="GBRD01017731">
    <property type="protein sequence ID" value="JAG48096.1"/>
    <property type="molecule type" value="Transcribed_RNA"/>
</dbReference>
<evidence type="ECO:0000256" key="5">
    <source>
        <dbReference type="ARBA" id="ARBA00022833"/>
    </source>
</evidence>
<gene>
    <name evidence="14" type="primary">Ing1_2</name>
    <name evidence="14" type="ORF">CM83_68416</name>
    <name evidence="16" type="ORF">g.69066</name>
</gene>
<feature type="domain" description="PHD-type" evidence="12">
    <location>
        <begin position="233"/>
        <end position="283"/>
    </location>
</feature>
<feature type="binding site" evidence="9">
    <location>
        <position position="238"/>
    </location>
    <ligand>
        <name>Zn(2+)</name>
        <dbReference type="ChEBI" id="CHEBI:29105"/>
        <label>1</label>
    </ligand>
</feature>
<dbReference type="GO" id="GO:0008270">
    <property type="term" value="F:zinc ion binding"/>
    <property type="evidence" value="ECO:0007669"/>
    <property type="project" value="UniProtKB-KW"/>
</dbReference>
<feature type="binding site" evidence="9">
    <location>
        <position position="236"/>
    </location>
    <ligand>
        <name>Zn(2+)</name>
        <dbReference type="ChEBI" id="CHEBI:29105"/>
        <label>1</label>
    </ligand>
</feature>
<evidence type="ECO:0000256" key="7">
    <source>
        <dbReference type="ARBA" id="ARBA00023242"/>
    </source>
</evidence>
<dbReference type="PROSITE" id="PS50016">
    <property type="entry name" value="ZF_PHD_2"/>
    <property type="match status" value="1"/>
</dbReference>
<feature type="site" description="Histone H3K4me3 binding" evidence="8">
    <location>
        <position position="250"/>
    </location>
</feature>
<keyword evidence="7" id="KW-0539">Nucleus</keyword>
<evidence type="ECO:0000256" key="3">
    <source>
        <dbReference type="ARBA" id="ARBA00022723"/>
    </source>
</evidence>
<dbReference type="InterPro" id="IPR016177">
    <property type="entry name" value="DNA-bd_dom_sf"/>
</dbReference>
<feature type="binding site" evidence="9">
    <location>
        <position position="277"/>
    </location>
    <ligand>
        <name>Zn(2+)</name>
        <dbReference type="ChEBI" id="CHEBI:29105"/>
        <label>2</label>
    </ligand>
</feature>
<dbReference type="SUPFAM" id="SSF54171">
    <property type="entry name" value="DNA-binding domain"/>
    <property type="match status" value="1"/>
</dbReference>
<evidence type="ECO:0000313" key="15">
    <source>
        <dbReference type="EMBL" id="JAG48096.1"/>
    </source>
</evidence>
<keyword evidence="4 10" id="KW-0863">Zinc-finger</keyword>
<feature type="site" description="Histone H3K4me3 binding" evidence="8">
    <location>
        <position position="235"/>
    </location>
</feature>
<dbReference type="CDD" id="cd00122">
    <property type="entry name" value="MBD"/>
    <property type="match status" value="1"/>
</dbReference>
<dbReference type="InterPro" id="IPR013083">
    <property type="entry name" value="Znf_RING/FYVE/PHD"/>
</dbReference>
<feature type="domain" description="MBD" evidence="13">
    <location>
        <begin position="48"/>
        <end position="126"/>
    </location>
</feature>
<feature type="compositionally biased region" description="Polar residues" evidence="11">
    <location>
        <begin position="9"/>
        <end position="18"/>
    </location>
</feature>
<protein>
    <submittedName>
        <fullName evidence="14">Inhibitor of growth protein 1</fullName>
    </submittedName>
</protein>
<name>A0A0A9X7C3_LYGHE</name>
<dbReference type="CDD" id="cd15505">
    <property type="entry name" value="PHD_ING"/>
    <property type="match status" value="1"/>
</dbReference>
<evidence type="ECO:0000256" key="11">
    <source>
        <dbReference type="SAM" id="MobiDB-lite"/>
    </source>
</evidence>
<dbReference type="PROSITE" id="PS01359">
    <property type="entry name" value="ZF_PHD_1"/>
    <property type="match status" value="1"/>
</dbReference>
<evidence type="ECO:0000256" key="2">
    <source>
        <dbReference type="ARBA" id="ARBA00010210"/>
    </source>
</evidence>
<dbReference type="SMART" id="SM00391">
    <property type="entry name" value="MBD"/>
    <property type="match status" value="1"/>
</dbReference>
<dbReference type="EMBL" id="GDHC01000406">
    <property type="protein sequence ID" value="JAQ18223.1"/>
    <property type="molecule type" value="Transcribed_RNA"/>
</dbReference>
<dbReference type="SMART" id="SM00249">
    <property type="entry name" value="PHD"/>
    <property type="match status" value="1"/>
</dbReference>
<dbReference type="PANTHER" id="PTHR10333:SF42">
    <property type="entry name" value="INHIBITOR OF GROWTH PROTEIN 5"/>
    <property type="match status" value="1"/>
</dbReference>
<dbReference type="Gene3D" id="3.30.890.10">
    <property type="entry name" value="Methyl-cpg-binding Protein 2, Chain A"/>
    <property type="match status" value="1"/>
</dbReference>
<dbReference type="Pfam" id="PF01429">
    <property type="entry name" value="MBD"/>
    <property type="match status" value="1"/>
</dbReference>
<reference evidence="16" key="4">
    <citation type="journal article" date="2016" name="Gigascience">
        <title>De novo construction of an expanded transcriptome assembly for the western tarnished plant bug, Lygus hesperus.</title>
        <authorList>
            <person name="Tassone E.E."/>
            <person name="Geib S.M."/>
            <person name="Hall B."/>
            <person name="Fabrick J.A."/>
            <person name="Brent C.S."/>
            <person name="Hull J.J."/>
        </authorList>
    </citation>
    <scope>NUCLEOTIDE SEQUENCE</scope>
</reference>
<evidence type="ECO:0000313" key="16">
    <source>
        <dbReference type="EMBL" id="JAQ18223.1"/>
    </source>
</evidence>
<evidence type="ECO:0000256" key="4">
    <source>
        <dbReference type="ARBA" id="ARBA00022771"/>
    </source>
</evidence>
<dbReference type="GO" id="GO:0003677">
    <property type="term" value="F:DNA binding"/>
    <property type="evidence" value="ECO:0007669"/>
    <property type="project" value="InterPro"/>
</dbReference>
<feature type="region of interest" description="Disordered" evidence="11">
    <location>
        <begin position="1"/>
        <end position="23"/>
    </location>
</feature>
<feature type="site" description="Histone H3K4me3 binding" evidence="8">
    <location>
        <position position="258"/>
    </location>
</feature>
<feature type="binding site" evidence="9">
    <location>
        <position position="280"/>
    </location>
    <ligand>
        <name>Zn(2+)</name>
        <dbReference type="ChEBI" id="CHEBI:29105"/>
        <label>2</label>
    </ligand>
</feature>
<dbReference type="GO" id="GO:0006325">
    <property type="term" value="P:chromatin organization"/>
    <property type="evidence" value="ECO:0007669"/>
    <property type="project" value="UniProtKB-KW"/>
</dbReference>
<dbReference type="InterPro" id="IPR019787">
    <property type="entry name" value="Znf_PHD-finger"/>
</dbReference>
<organism evidence="14">
    <name type="scientific">Lygus hesperus</name>
    <name type="common">Western plant bug</name>
    <dbReference type="NCBI Taxonomy" id="30085"/>
    <lineage>
        <taxon>Eukaryota</taxon>
        <taxon>Metazoa</taxon>
        <taxon>Ecdysozoa</taxon>
        <taxon>Arthropoda</taxon>
        <taxon>Hexapoda</taxon>
        <taxon>Insecta</taxon>
        <taxon>Pterygota</taxon>
        <taxon>Neoptera</taxon>
        <taxon>Paraneoptera</taxon>
        <taxon>Hemiptera</taxon>
        <taxon>Heteroptera</taxon>
        <taxon>Panheteroptera</taxon>
        <taxon>Cimicomorpha</taxon>
        <taxon>Miridae</taxon>
        <taxon>Mirini</taxon>
        <taxon>Lygus</taxon>
    </lineage>
</organism>
<dbReference type="EMBL" id="GBHO01027695">
    <property type="protein sequence ID" value="JAG15909.1"/>
    <property type="molecule type" value="Transcribed_RNA"/>
</dbReference>
<dbReference type="GO" id="GO:0005634">
    <property type="term" value="C:nucleus"/>
    <property type="evidence" value="ECO:0007669"/>
    <property type="project" value="UniProtKB-SubCell"/>
</dbReference>
<feature type="binding site" evidence="9">
    <location>
        <position position="249"/>
    </location>
    <ligand>
        <name>Zn(2+)</name>
        <dbReference type="ChEBI" id="CHEBI:29105"/>
        <label>2</label>
    </ligand>
</feature>
<evidence type="ECO:0000256" key="9">
    <source>
        <dbReference type="PIRSR" id="PIRSR628651-51"/>
    </source>
</evidence>
<dbReference type="SUPFAM" id="SSF57903">
    <property type="entry name" value="FYVE/PHD zinc finger"/>
    <property type="match status" value="1"/>
</dbReference>
<feature type="binding site" evidence="9">
    <location>
        <position position="254"/>
    </location>
    <ligand>
        <name>Zn(2+)</name>
        <dbReference type="ChEBI" id="CHEBI:29105"/>
        <label>2</label>
    </ligand>
</feature>
<dbReference type="InterPro" id="IPR001965">
    <property type="entry name" value="Znf_PHD"/>
</dbReference>
<comment type="subcellular location">
    <subcellularLocation>
        <location evidence="1">Nucleus</location>
    </subcellularLocation>
</comment>
<reference evidence="14" key="1">
    <citation type="journal article" date="2014" name="PLoS ONE">
        <title>Transcriptome-Based Identification of ABC Transporters in the Western Tarnished Plant Bug Lygus hesperus.</title>
        <authorList>
            <person name="Hull J.J."/>
            <person name="Chaney K."/>
            <person name="Geib S.M."/>
            <person name="Fabrick J.A."/>
            <person name="Brent C.S."/>
            <person name="Walsh D."/>
            <person name="Lavine L.C."/>
        </authorList>
    </citation>
    <scope>NUCLEOTIDE SEQUENCE</scope>
</reference>
<dbReference type="PROSITE" id="PS50982">
    <property type="entry name" value="MBD"/>
    <property type="match status" value="1"/>
</dbReference>
<evidence type="ECO:0000259" key="13">
    <source>
        <dbReference type="PROSITE" id="PS50982"/>
    </source>
</evidence>
<evidence type="ECO:0000256" key="8">
    <source>
        <dbReference type="PIRSR" id="PIRSR628651-50"/>
    </source>
</evidence>
<evidence type="ECO:0000256" key="6">
    <source>
        <dbReference type="ARBA" id="ARBA00022853"/>
    </source>
</evidence>
<dbReference type="InterPro" id="IPR001739">
    <property type="entry name" value="Methyl_CpG_DNA-bd"/>
</dbReference>
<evidence type="ECO:0000256" key="10">
    <source>
        <dbReference type="PROSITE-ProRule" id="PRU00146"/>
    </source>
</evidence>
<dbReference type="InterPro" id="IPR019786">
    <property type="entry name" value="Zinc_finger_PHD-type_CS"/>
</dbReference>
<sequence>MDALDLDHQSNNNNCSDQSPKKGVFPKIRKKIFKTTQGNDFRGENVPDWARKLYLEPLLEGWRREIVTRSTPSSRSTGNVPDVDVYYWSPEGRKLRSRPEIAGYLQVNGITKFSAVFNFSFKKQALGEEFAPYEVIRNAGAKGGRPCVGDNPNTHALQSSLKQSQNRIIVKKKNVTKHIEPKFGPILLTGDDISPEKPELSTPIQHSSASSIKKRKLSYKPSEEDGANIPEDKLYCICNDVEKGQMILCDNVNCEIGWYHFECVRLCEEEPKGSWYCPICRGPTSDEMNPSYIRDKER</sequence>
<evidence type="ECO:0000256" key="1">
    <source>
        <dbReference type="ARBA" id="ARBA00004123"/>
    </source>
</evidence>
<dbReference type="InterPro" id="IPR011011">
    <property type="entry name" value="Znf_FYVE_PHD"/>
</dbReference>
<dbReference type="PANTHER" id="PTHR10333">
    <property type="entry name" value="INHIBITOR OF GROWTH PROTEIN"/>
    <property type="match status" value="1"/>
</dbReference>
<feature type="site" description="Histone H3K4me3 binding" evidence="8">
    <location>
        <position position="246"/>
    </location>
</feature>
<accession>A0A0A9X7C3</accession>
<keyword evidence="5 9" id="KW-0862">Zinc</keyword>
<reference evidence="15" key="3">
    <citation type="submission" date="2014-09" db="EMBL/GenBank/DDBJ databases">
        <authorList>
            <person name="Magalhaes I.L.F."/>
            <person name="Oliveira U."/>
            <person name="Santos F.R."/>
            <person name="Vidigal T.H.D.A."/>
            <person name="Brescovit A.D."/>
            <person name="Santos A.J."/>
        </authorList>
    </citation>
    <scope>NUCLEOTIDE SEQUENCE</scope>
</reference>
<feature type="compositionally biased region" description="Polar residues" evidence="11">
    <location>
        <begin position="202"/>
        <end position="211"/>
    </location>
</feature>